<dbReference type="AlphaFoldDB" id="A0A0S7BVW1"/>
<dbReference type="EMBL" id="DF968181">
    <property type="protein sequence ID" value="GAP41316.1"/>
    <property type="molecule type" value="Genomic_DNA"/>
</dbReference>
<evidence type="ECO:0000313" key="1">
    <source>
        <dbReference type="EMBL" id="GAP41316.1"/>
    </source>
</evidence>
<dbReference type="STRING" id="1678840.ATC1_131301"/>
<sequence>MNSMDSDIKTSIVAQTDNFIAWKAEEPDDEATFHIEINNLTIHFFSEEWEEFKEFKNGFISIPKRTTGTLADSDTYFVSCEKIDSGDYLYTMEIPGATLFLFEEDWIEFCELIRDL</sequence>
<evidence type="ECO:0000313" key="2">
    <source>
        <dbReference type="Proteomes" id="UP000053370"/>
    </source>
</evidence>
<gene>
    <name evidence="1" type="ORF">ATC1_131301</name>
</gene>
<protein>
    <submittedName>
        <fullName evidence="1">Uncharacterized protein</fullName>
    </submittedName>
</protein>
<keyword evidence="2" id="KW-1185">Reference proteome</keyword>
<organism evidence="1">
    <name type="scientific">Flexilinea flocculi</name>
    <dbReference type="NCBI Taxonomy" id="1678840"/>
    <lineage>
        <taxon>Bacteria</taxon>
        <taxon>Bacillati</taxon>
        <taxon>Chloroflexota</taxon>
        <taxon>Anaerolineae</taxon>
        <taxon>Anaerolineales</taxon>
        <taxon>Anaerolineaceae</taxon>
        <taxon>Flexilinea</taxon>
    </lineage>
</organism>
<dbReference type="RefSeq" id="WP_062282268.1">
    <property type="nucleotide sequence ID" value="NZ_DF968181.1"/>
</dbReference>
<proteinExistence type="predicted"/>
<dbReference type="OrthoDB" id="165737at2"/>
<reference evidence="1" key="1">
    <citation type="journal article" date="2015" name="Genome Announc.">
        <title>Draft Genome Sequence of Anaerolineae Strain TC1, a Novel Isolate from a Methanogenic Wastewater Treatment System.</title>
        <authorList>
            <person name="Matsuura N."/>
            <person name="Tourlousse D.M."/>
            <person name="Sun L."/>
            <person name="Toyonaga M."/>
            <person name="Kuroda K."/>
            <person name="Ohashi A."/>
            <person name="Cruz R."/>
            <person name="Yamaguchi T."/>
            <person name="Sekiguchi Y."/>
        </authorList>
    </citation>
    <scope>NUCLEOTIDE SEQUENCE [LARGE SCALE GENOMIC DNA]</scope>
    <source>
        <strain evidence="1">TC1</strain>
    </source>
</reference>
<dbReference type="Proteomes" id="UP000053370">
    <property type="component" value="Unassembled WGS sequence"/>
</dbReference>
<accession>A0A0S7BVW1</accession>
<name>A0A0S7BVW1_9CHLR</name>